<evidence type="ECO:0000313" key="13">
    <source>
        <dbReference type="EMBL" id="CAB5021971.1"/>
    </source>
</evidence>
<dbReference type="EMBL" id="CAEZUY010000048">
    <property type="protein sequence ID" value="CAB4614588.1"/>
    <property type="molecule type" value="Genomic_DNA"/>
</dbReference>
<proteinExistence type="predicted"/>
<dbReference type="AlphaFoldDB" id="A0A6J7QYJ1"/>
<keyword evidence="4 5" id="KW-0472">Membrane</keyword>
<evidence type="ECO:0000313" key="8">
    <source>
        <dbReference type="EMBL" id="CAB4595912.1"/>
    </source>
</evidence>
<gene>
    <name evidence="7" type="ORF">UFOPK1380_00805</name>
    <name evidence="8" type="ORF">UFOPK1778_00965</name>
    <name evidence="9" type="ORF">UFOPK1863_00626</name>
    <name evidence="10" type="ORF">UFOPK2689_00809</name>
    <name evidence="11" type="ORF">UFOPK3555_00764</name>
    <name evidence="12" type="ORF">UFOPK3874_00647</name>
    <name evidence="13" type="ORF">UFOPK4095_01067</name>
</gene>
<evidence type="ECO:0000313" key="11">
    <source>
        <dbReference type="EMBL" id="CAB4898173.1"/>
    </source>
</evidence>
<evidence type="ECO:0000256" key="3">
    <source>
        <dbReference type="ARBA" id="ARBA00022989"/>
    </source>
</evidence>
<dbReference type="EMBL" id="CAEZUD010000056">
    <property type="protein sequence ID" value="CAB4595912.1"/>
    <property type="molecule type" value="Genomic_DNA"/>
</dbReference>
<sequence>MEKAGFGRRLGAIMADWVLAVGITNLFSQGLTMTTALLRHAVFFGVILLMTYLTQSSIGQRIFSIKVVDADTGGRLPPLRVLSRTLLLVLILPALFSHEGRGYHDILNRSAVIVFNRK</sequence>
<evidence type="ECO:0000313" key="12">
    <source>
        <dbReference type="EMBL" id="CAB4962885.1"/>
    </source>
</evidence>
<keyword evidence="2 5" id="KW-0812">Transmembrane</keyword>
<organism evidence="13">
    <name type="scientific">freshwater metagenome</name>
    <dbReference type="NCBI Taxonomy" id="449393"/>
    <lineage>
        <taxon>unclassified sequences</taxon>
        <taxon>metagenomes</taxon>
        <taxon>ecological metagenomes</taxon>
    </lineage>
</organism>
<evidence type="ECO:0000259" key="6">
    <source>
        <dbReference type="Pfam" id="PF06271"/>
    </source>
</evidence>
<evidence type="ECO:0000256" key="2">
    <source>
        <dbReference type="ARBA" id="ARBA00022692"/>
    </source>
</evidence>
<feature type="transmembrane region" description="Helical" evidence="5">
    <location>
        <begin position="12"/>
        <end position="31"/>
    </location>
</feature>
<protein>
    <submittedName>
        <fullName evidence="13">Unannotated protein</fullName>
    </submittedName>
</protein>
<feature type="domain" description="RDD" evidence="6">
    <location>
        <begin position="4"/>
        <end position="92"/>
    </location>
</feature>
<evidence type="ECO:0000256" key="4">
    <source>
        <dbReference type="ARBA" id="ARBA00023136"/>
    </source>
</evidence>
<dbReference type="EMBL" id="CAFBPI010000082">
    <property type="protein sequence ID" value="CAB5021971.1"/>
    <property type="molecule type" value="Genomic_DNA"/>
</dbReference>
<evidence type="ECO:0000256" key="5">
    <source>
        <dbReference type="SAM" id="Phobius"/>
    </source>
</evidence>
<dbReference type="EMBL" id="CAFBNS010000106">
    <property type="protein sequence ID" value="CAB4962885.1"/>
    <property type="molecule type" value="Genomic_DNA"/>
</dbReference>
<dbReference type="EMBL" id="CAEZSC010000045">
    <property type="protein sequence ID" value="CAB4536772.1"/>
    <property type="molecule type" value="Genomic_DNA"/>
</dbReference>
<dbReference type="EMBL" id="CAFBME010000075">
    <property type="protein sequence ID" value="CAB4898173.1"/>
    <property type="molecule type" value="Genomic_DNA"/>
</dbReference>
<dbReference type="EMBL" id="CAEZYL010000045">
    <property type="protein sequence ID" value="CAB4724589.1"/>
    <property type="molecule type" value="Genomic_DNA"/>
</dbReference>
<dbReference type="InterPro" id="IPR010432">
    <property type="entry name" value="RDD"/>
</dbReference>
<evidence type="ECO:0000256" key="1">
    <source>
        <dbReference type="ARBA" id="ARBA00004141"/>
    </source>
</evidence>
<reference evidence="13" key="1">
    <citation type="submission" date="2020-05" db="EMBL/GenBank/DDBJ databases">
        <authorList>
            <person name="Chiriac C."/>
            <person name="Salcher M."/>
            <person name="Ghai R."/>
            <person name="Kavagutti S V."/>
        </authorList>
    </citation>
    <scope>NUCLEOTIDE SEQUENCE</scope>
</reference>
<evidence type="ECO:0000313" key="9">
    <source>
        <dbReference type="EMBL" id="CAB4614588.1"/>
    </source>
</evidence>
<evidence type="ECO:0000313" key="7">
    <source>
        <dbReference type="EMBL" id="CAB4536772.1"/>
    </source>
</evidence>
<accession>A0A6J7QYJ1</accession>
<keyword evidence="3 5" id="KW-1133">Transmembrane helix</keyword>
<feature type="transmembrane region" description="Helical" evidence="5">
    <location>
        <begin position="37"/>
        <end position="54"/>
    </location>
</feature>
<evidence type="ECO:0000313" key="10">
    <source>
        <dbReference type="EMBL" id="CAB4724589.1"/>
    </source>
</evidence>
<dbReference type="Pfam" id="PF06271">
    <property type="entry name" value="RDD"/>
    <property type="match status" value="1"/>
</dbReference>
<name>A0A6J7QYJ1_9ZZZZ</name>
<comment type="subcellular location">
    <subcellularLocation>
        <location evidence="1">Membrane</location>
        <topology evidence="1">Multi-pass membrane protein</topology>
    </subcellularLocation>
</comment>
<dbReference type="GO" id="GO:0016020">
    <property type="term" value="C:membrane"/>
    <property type="evidence" value="ECO:0007669"/>
    <property type="project" value="UniProtKB-SubCell"/>
</dbReference>